<proteinExistence type="predicted"/>
<comment type="caution">
    <text evidence="1">The sequence shown here is derived from an EMBL/GenBank/DDBJ whole genome shotgun (WGS) entry which is preliminary data.</text>
</comment>
<evidence type="ECO:0000313" key="2">
    <source>
        <dbReference type="Proteomes" id="UP001576774"/>
    </source>
</evidence>
<protein>
    <submittedName>
        <fullName evidence="1">Uncharacterized protein</fullName>
    </submittedName>
</protein>
<dbReference type="Proteomes" id="UP001576774">
    <property type="component" value="Unassembled WGS sequence"/>
</dbReference>
<organism evidence="1 2">
    <name type="scientific">Floridaenema aerugineum BLCC-F46</name>
    <dbReference type="NCBI Taxonomy" id="3153654"/>
    <lineage>
        <taxon>Bacteria</taxon>
        <taxon>Bacillati</taxon>
        <taxon>Cyanobacteriota</taxon>
        <taxon>Cyanophyceae</taxon>
        <taxon>Oscillatoriophycideae</taxon>
        <taxon>Aerosakkonematales</taxon>
        <taxon>Aerosakkonemataceae</taxon>
        <taxon>Floridanema</taxon>
        <taxon>Floridanema aerugineum</taxon>
    </lineage>
</organism>
<accession>A0ABV4X2W8</accession>
<keyword evidence="2" id="KW-1185">Reference proteome</keyword>
<dbReference type="EMBL" id="JBHFNQ010000069">
    <property type="protein sequence ID" value="MFB2877105.1"/>
    <property type="molecule type" value="Genomic_DNA"/>
</dbReference>
<gene>
    <name evidence="1" type="ORF">ACE1CC_09465</name>
</gene>
<name>A0ABV4X2W8_9CYAN</name>
<sequence length="250" mass="27899">MSKKLCISILSLTALLGLTGGLYVVKEAIQPLIAQAYTMRVNLSLDRQPNESYETIIRRAEAIARAAVQRSFDTDILVNEASVIVTCDNNGLIAPIISVKVSRSQWSNTPNIQRWTRYYSNSRALLDFDGVAVANAERRAADAARPKKVVVNSITIERDSDLRNIFRIKGSVTNHTRTAVQLVKVNYVVIAGNEREGGFTFIQERTLNPGQEGFFNDILTKDLDSDARVEVNSVEWRNNDNSPGSWQPTR</sequence>
<evidence type="ECO:0000313" key="1">
    <source>
        <dbReference type="EMBL" id="MFB2877105.1"/>
    </source>
</evidence>
<dbReference type="RefSeq" id="WP_413270216.1">
    <property type="nucleotide sequence ID" value="NZ_JBHFNQ010000069.1"/>
</dbReference>
<reference evidence="1 2" key="1">
    <citation type="submission" date="2024-09" db="EMBL/GenBank/DDBJ databases">
        <title>Floridaenema gen nov. (Aerosakkonemataceae, Aerosakkonematales ord. nov., Cyanobacteria) from benthic tropical and subtropical fresh waters, with the description of four new species.</title>
        <authorList>
            <person name="Moretto J.A."/>
            <person name="Berthold D.E."/>
            <person name="Lefler F.W."/>
            <person name="Huang I.-S."/>
            <person name="Laughinghouse H. IV."/>
        </authorList>
    </citation>
    <scope>NUCLEOTIDE SEQUENCE [LARGE SCALE GENOMIC DNA]</scope>
    <source>
        <strain evidence="1 2">BLCC-F46</strain>
    </source>
</reference>